<feature type="transmembrane region" description="Helical" evidence="8">
    <location>
        <begin position="101"/>
        <end position="123"/>
    </location>
</feature>
<dbReference type="Proteomes" id="UP000262969">
    <property type="component" value="Unassembled WGS sequence"/>
</dbReference>
<feature type="transmembrane region" description="Helical" evidence="8">
    <location>
        <begin position="161"/>
        <end position="180"/>
    </location>
</feature>
<keyword evidence="3 8" id="KW-0812">Transmembrane</keyword>
<evidence type="ECO:0000313" key="9">
    <source>
        <dbReference type="EMBL" id="HCL03093.1"/>
    </source>
</evidence>
<sequence length="190" mass="20626">MSIFTLFTLAVGLAMDAFAVSVCKGLAMKQMSLKKAFITGAYFGLFQAGMPVIGYFLGVSFRDYITKIDHWISFALLIFLGIKMLKEAFDNEACSTNDSVAFRVMIVLAVATSIDALAVGITFAFLNVNLLLAVSLIGIITFLLSMVGVRLGHVFGVRYKRVAECIGGGVLIVLGFKILLEHLGILDHLF</sequence>
<keyword evidence="4 8" id="KW-1133">Transmembrane helix</keyword>
<comment type="subcellular location">
    <subcellularLocation>
        <location evidence="8">Cell membrane</location>
        <topology evidence="8">Multi-pass membrane protein</topology>
    </subcellularLocation>
</comment>
<dbReference type="InterPro" id="IPR022929">
    <property type="entry name" value="Put_MntP"/>
</dbReference>
<proteinExistence type="inferred from homology"/>
<accession>A0A3D2X911</accession>
<evidence type="ECO:0000313" key="10">
    <source>
        <dbReference type="Proteomes" id="UP000262969"/>
    </source>
</evidence>
<evidence type="ECO:0000256" key="8">
    <source>
        <dbReference type="HAMAP-Rule" id="MF_01521"/>
    </source>
</evidence>
<evidence type="ECO:0000256" key="5">
    <source>
        <dbReference type="ARBA" id="ARBA00023065"/>
    </source>
</evidence>
<gene>
    <name evidence="8" type="primary">mntP</name>
    <name evidence="9" type="ORF">DHW61_11915</name>
</gene>
<keyword evidence="2 8" id="KW-1003">Cell membrane</keyword>
<keyword evidence="7 8" id="KW-0464">Manganese</keyword>
<feature type="transmembrane region" description="Helical" evidence="8">
    <location>
        <begin position="71"/>
        <end position="89"/>
    </location>
</feature>
<comment type="function">
    <text evidence="8">Probably functions as a manganese efflux pump.</text>
</comment>
<dbReference type="GO" id="GO:0005886">
    <property type="term" value="C:plasma membrane"/>
    <property type="evidence" value="ECO:0007669"/>
    <property type="project" value="UniProtKB-SubCell"/>
</dbReference>
<name>A0A3D2X911_9FIRM</name>
<dbReference type="HAMAP" id="MF_01521">
    <property type="entry name" value="MntP_pump"/>
    <property type="match status" value="1"/>
</dbReference>
<dbReference type="AlphaFoldDB" id="A0A3D2X911"/>
<comment type="similarity">
    <text evidence="8">Belongs to the MntP (TC 9.B.29) family.</text>
</comment>
<dbReference type="InterPro" id="IPR003810">
    <property type="entry name" value="Mntp/YtaF"/>
</dbReference>
<keyword evidence="5 8" id="KW-0406">Ion transport</keyword>
<evidence type="ECO:0000256" key="4">
    <source>
        <dbReference type="ARBA" id="ARBA00022989"/>
    </source>
</evidence>
<feature type="transmembrane region" description="Helical" evidence="8">
    <location>
        <begin position="35"/>
        <end position="59"/>
    </location>
</feature>
<evidence type="ECO:0000256" key="1">
    <source>
        <dbReference type="ARBA" id="ARBA00022448"/>
    </source>
</evidence>
<protein>
    <recommendedName>
        <fullName evidence="8">Putative manganese efflux pump MntP</fullName>
    </recommendedName>
</protein>
<evidence type="ECO:0000256" key="7">
    <source>
        <dbReference type="ARBA" id="ARBA00023211"/>
    </source>
</evidence>
<keyword evidence="1 8" id="KW-0813">Transport</keyword>
<comment type="caution">
    <text evidence="9">The sequence shown here is derived from an EMBL/GenBank/DDBJ whole genome shotgun (WGS) entry which is preliminary data.</text>
</comment>
<evidence type="ECO:0000256" key="6">
    <source>
        <dbReference type="ARBA" id="ARBA00023136"/>
    </source>
</evidence>
<dbReference type="PANTHER" id="PTHR35529:SF1">
    <property type="entry name" value="MANGANESE EFFLUX PUMP MNTP-RELATED"/>
    <property type="match status" value="1"/>
</dbReference>
<dbReference type="EMBL" id="DPVV01000399">
    <property type="protein sequence ID" value="HCL03093.1"/>
    <property type="molecule type" value="Genomic_DNA"/>
</dbReference>
<dbReference type="GO" id="GO:0005384">
    <property type="term" value="F:manganese ion transmembrane transporter activity"/>
    <property type="evidence" value="ECO:0007669"/>
    <property type="project" value="UniProtKB-UniRule"/>
</dbReference>
<dbReference type="PANTHER" id="PTHR35529">
    <property type="entry name" value="MANGANESE EFFLUX PUMP MNTP-RELATED"/>
    <property type="match status" value="1"/>
</dbReference>
<feature type="transmembrane region" description="Helical" evidence="8">
    <location>
        <begin position="130"/>
        <end position="149"/>
    </location>
</feature>
<evidence type="ECO:0000256" key="2">
    <source>
        <dbReference type="ARBA" id="ARBA00022475"/>
    </source>
</evidence>
<reference evidence="9 10" key="1">
    <citation type="journal article" date="2018" name="Nat. Biotechnol.">
        <title>A standardized bacterial taxonomy based on genome phylogeny substantially revises the tree of life.</title>
        <authorList>
            <person name="Parks D.H."/>
            <person name="Chuvochina M."/>
            <person name="Waite D.W."/>
            <person name="Rinke C."/>
            <person name="Skarshewski A."/>
            <person name="Chaumeil P.A."/>
            <person name="Hugenholtz P."/>
        </authorList>
    </citation>
    <scope>NUCLEOTIDE SEQUENCE [LARGE SCALE GENOMIC DNA]</scope>
    <source>
        <strain evidence="9">UBA11728</strain>
    </source>
</reference>
<keyword evidence="6 8" id="KW-0472">Membrane</keyword>
<dbReference type="Pfam" id="PF02659">
    <property type="entry name" value="Mntp"/>
    <property type="match status" value="1"/>
</dbReference>
<organism evidence="9 10">
    <name type="scientific">Lachnoclostridium phytofermentans</name>
    <dbReference type="NCBI Taxonomy" id="66219"/>
    <lineage>
        <taxon>Bacteria</taxon>
        <taxon>Bacillati</taxon>
        <taxon>Bacillota</taxon>
        <taxon>Clostridia</taxon>
        <taxon>Lachnospirales</taxon>
        <taxon>Lachnospiraceae</taxon>
    </lineage>
</organism>
<evidence type="ECO:0000256" key="3">
    <source>
        <dbReference type="ARBA" id="ARBA00022692"/>
    </source>
</evidence>